<organism evidence="2 3">
    <name type="scientific">Hibiscus sabdariffa</name>
    <name type="common">roselle</name>
    <dbReference type="NCBI Taxonomy" id="183260"/>
    <lineage>
        <taxon>Eukaryota</taxon>
        <taxon>Viridiplantae</taxon>
        <taxon>Streptophyta</taxon>
        <taxon>Embryophyta</taxon>
        <taxon>Tracheophyta</taxon>
        <taxon>Spermatophyta</taxon>
        <taxon>Magnoliopsida</taxon>
        <taxon>eudicotyledons</taxon>
        <taxon>Gunneridae</taxon>
        <taxon>Pentapetalae</taxon>
        <taxon>rosids</taxon>
        <taxon>malvids</taxon>
        <taxon>Malvales</taxon>
        <taxon>Malvaceae</taxon>
        <taxon>Malvoideae</taxon>
        <taxon>Hibiscus</taxon>
    </lineage>
</organism>
<feature type="region of interest" description="Disordered" evidence="1">
    <location>
        <begin position="260"/>
        <end position="282"/>
    </location>
</feature>
<keyword evidence="3" id="KW-1185">Reference proteome</keyword>
<evidence type="ECO:0000256" key="1">
    <source>
        <dbReference type="SAM" id="MobiDB-lite"/>
    </source>
</evidence>
<comment type="caution">
    <text evidence="2">The sequence shown here is derived from an EMBL/GenBank/DDBJ whole genome shotgun (WGS) entry which is preliminary data.</text>
</comment>
<dbReference type="PANTHER" id="PTHR33223:SF11">
    <property type="entry name" value="ELEMENT PROTEIN, PUTATIVE-RELATED"/>
    <property type="match status" value="1"/>
</dbReference>
<dbReference type="Proteomes" id="UP001472677">
    <property type="component" value="Unassembled WGS sequence"/>
</dbReference>
<evidence type="ECO:0008006" key="4">
    <source>
        <dbReference type="Google" id="ProtNLM"/>
    </source>
</evidence>
<evidence type="ECO:0000313" key="2">
    <source>
        <dbReference type="EMBL" id="KAK8572839.1"/>
    </source>
</evidence>
<proteinExistence type="predicted"/>
<sequence length="369" mass="41273">MTGNNPREPLCAFDPEIERTQRRLRRGIRVLMGDHNGQNPVAGQNLPAPAMWQEPPAPSGGLLIPPAQQNNQQQPARAVRDFLVKDLDGLNPDVTIPEFEAEHLELKPVMFNMINTLGQFGGSPAENARQRLKSFLELSSEITSFRQEDDEAMHEAWKQYRDLFRRCLMHGLPEWTQVSIFYNSVNTPTRIMLDASANGTLLDKPPREDSSDTILAQISALANMIKNLQKQHAIHEVKECYVKHIQPSMEEAPKLLVAKPEQHPESQHFKSAGIPKSAEAESAIEPAKAGLPAAQQLQNSGEHTQHFYDTDVCIHGKDRPVHPEDGCLYGQNGDADTEPRSCSQIPGKPSWANISSIEIKTYGRISKRY</sequence>
<protein>
    <recommendedName>
        <fullName evidence="4">Retrotransposon gag domain-containing protein</fullName>
    </recommendedName>
</protein>
<name>A0ABR2F745_9ROSI</name>
<accession>A0ABR2F745</accession>
<reference evidence="2 3" key="1">
    <citation type="journal article" date="2024" name="G3 (Bethesda)">
        <title>Genome assembly of Hibiscus sabdariffa L. provides insights into metabolisms of medicinal natural products.</title>
        <authorList>
            <person name="Kim T."/>
        </authorList>
    </citation>
    <scope>NUCLEOTIDE SEQUENCE [LARGE SCALE GENOMIC DNA]</scope>
    <source>
        <strain evidence="2">TK-2024</strain>
        <tissue evidence="2">Old leaves</tissue>
    </source>
</reference>
<dbReference type="EMBL" id="JBBPBM010000008">
    <property type="protein sequence ID" value="KAK8572839.1"/>
    <property type="molecule type" value="Genomic_DNA"/>
</dbReference>
<feature type="region of interest" description="Disordered" evidence="1">
    <location>
        <begin position="324"/>
        <end position="347"/>
    </location>
</feature>
<evidence type="ECO:0000313" key="3">
    <source>
        <dbReference type="Proteomes" id="UP001472677"/>
    </source>
</evidence>
<dbReference type="PANTHER" id="PTHR33223">
    <property type="entry name" value="CCHC-TYPE DOMAIN-CONTAINING PROTEIN"/>
    <property type="match status" value="1"/>
</dbReference>
<gene>
    <name evidence="2" type="ORF">V6N12_028879</name>
</gene>